<sequence length="189" mass="20929">MPATTKSRNTKKKTGVTATAKGNTQLQDFFMESLKDIYWAEKRLTKALPKLQKAATTQELKAAIEEHLGQTQEHVARIEEAFEMMGKKAQAKKCEAMEGLVKEGESILEETEKGSMTRDAGIIAAAQKVEHYEIATYGTLVTLAKTMGQDDVAELLAQTLEEEKQTDETLTSIAEGGINWSAEEEEEEE</sequence>
<dbReference type="Pfam" id="PF05974">
    <property type="entry name" value="DUF892"/>
    <property type="match status" value="1"/>
</dbReference>
<evidence type="ECO:0000313" key="3">
    <source>
        <dbReference type="Proteomes" id="UP000677244"/>
    </source>
</evidence>
<reference evidence="2 3" key="1">
    <citation type="submission" date="2021-03" db="EMBL/GenBank/DDBJ databases">
        <title>Assistant Professor.</title>
        <authorList>
            <person name="Huq M.A."/>
        </authorList>
    </citation>
    <scope>NUCLEOTIDE SEQUENCE [LARGE SCALE GENOMIC DNA]</scope>
    <source>
        <strain evidence="2 3">MAH-29</strain>
    </source>
</reference>
<feature type="region of interest" description="Disordered" evidence="1">
    <location>
        <begin position="163"/>
        <end position="189"/>
    </location>
</feature>
<dbReference type="RefSeq" id="WP_209142829.1">
    <property type="nucleotide sequence ID" value="NZ_JAGHKO010000011.1"/>
</dbReference>
<dbReference type="InterPro" id="IPR012347">
    <property type="entry name" value="Ferritin-like"/>
</dbReference>
<comment type="caution">
    <text evidence="2">The sequence shown here is derived from an EMBL/GenBank/DDBJ whole genome shotgun (WGS) entry which is preliminary data.</text>
</comment>
<keyword evidence="3" id="KW-1185">Reference proteome</keyword>
<dbReference type="PANTHER" id="PTHR30565:SF9">
    <property type="entry name" value="PROTEIN YCIF"/>
    <property type="match status" value="1"/>
</dbReference>
<dbReference type="InterPro" id="IPR010287">
    <property type="entry name" value="DUF892_YciF-like"/>
</dbReference>
<protein>
    <submittedName>
        <fullName evidence="2">Ferritin-like domain-containing protein</fullName>
    </submittedName>
</protein>
<gene>
    <name evidence="2" type="ORF">J7I42_28940</name>
</gene>
<dbReference type="PANTHER" id="PTHR30565">
    <property type="entry name" value="PROTEIN YCIF"/>
    <property type="match status" value="1"/>
</dbReference>
<dbReference type="CDD" id="cd07909">
    <property type="entry name" value="YciF"/>
    <property type="match status" value="1"/>
</dbReference>
<organism evidence="2 3">
    <name type="scientific">Niastella soli</name>
    <dbReference type="NCBI Taxonomy" id="2821487"/>
    <lineage>
        <taxon>Bacteria</taxon>
        <taxon>Pseudomonadati</taxon>
        <taxon>Bacteroidota</taxon>
        <taxon>Chitinophagia</taxon>
        <taxon>Chitinophagales</taxon>
        <taxon>Chitinophagaceae</taxon>
        <taxon>Niastella</taxon>
    </lineage>
</organism>
<dbReference type="InterPro" id="IPR047114">
    <property type="entry name" value="YciF"/>
</dbReference>
<accession>A0ABS3Z2G2</accession>
<dbReference type="Proteomes" id="UP000677244">
    <property type="component" value="Unassembled WGS sequence"/>
</dbReference>
<evidence type="ECO:0000313" key="2">
    <source>
        <dbReference type="EMBL" id="MBO9204349.1"/>
    </source>
</evidence>
<evidence type="ECO:0000256" key="1">
    <source>
        <dbReference type="SAM" id="MobiDB-lite"/>
    </source>
</evidence>
<dbReference type="InterPro" id="IPR009078">
    <property type="entry name" value="Ferritin-like_SF"/>
</dbReference>
<dbReference type="SUPFAM" id="SSF47240">
    <property type="entry name" value="Ferritin-like"/>
    <property type="match status" value="1"/>
</dbReference>
<name>A0ABS3Z2G2_9BACT</name>
<dbReference type="Gene3D" id="1.20.1260.10">
    <property type="match status" value="1"/>
</dbReference>
<dbReference type="EMBL" id="JAGHKO010000011">
    <property type="protein sequence ID" value="MBO9204349.1"/>
    <property type="molecule type" value="Genomic_DNA"/>
</dbReference>
<proteinExistence type="predicted"/>